<dbReference type="Gene3D" id="2.40.160.20">
    <property type="match status" value="1"/>
</dbReference>
<accession>A0ABS2UBM1</accession>
<keyword evidence="2" id="KW-1185">Reference proteome</keyword>
<proteinExistence type="predicted"/>
<reference evidence="1 2" key="1">
    <citation type="submission" date="2021-02" db="EMBL/GenBank/DDBJ databases">
        <title>Leptospira ainlahdjerensis sp. nov., Leptospira ainazelensis sp. nov., Leptospira abararensis sp. nov. and Leptospira chreensis sp. nov., four new species isolated from water sources in Algeria.</title>
        <authorList>
            <person name="Amara Korba A."/>
            <person name="Kainiu M."/>
            <person name="Vincent A.T."/>
            <person name="Mariet J.-F."/>
            <person name="Veyrier F.J."/>
            <person name="Goarant C."/>
            <person name="Picardeau M."/>
        </authorList>
    </citation>
    <scope>NUCLEOTIDE SEQUENCE [LARGE SCALE GENOMIC DNA]</scope>
    <source>
        <strain evidence="1 2">201903070</strain>
    </source>
</reference>
<dbReference type="EMBL" id="JAFFPU010000041">
    <property type="protein sequence ID" value="MBM9577769.1"/>
    <property type="molecule type" value="Genomic_DNA"/>
</dbReference>
<evidence type="ECO:0000313" key="2">
    <source>
        <dbReference type="Proteomes" id="UP000724686"/>
    </source>
</evidence>
<dbReference type="InterPro" id="IPR011250">
    <property type="entry name" value="OMP/PagP_B-barrel"/>
</dbReference>
<organism evidence="1 2">
    <name type="scientific">Leptospira ainlahdjerensis</name>
    <dbReference type="NCBI Taxonomy" id="2810033"/>
    <lineage>
        <taxon>Bacteria</taxon>
        <taxon>Pseudomonadati</taxon>
        <taxon>Spirochaetota</taxon>
        <taxon>Spirochaetia</taxon>
        <taxon>Leptospirales</taxon>
        <taxon>Leptospiraceae</taxon>
        <taxon>Leptospira</taxon>
    </lineage>
</organism>
<comment type="caution">
    <text evidence="1">The sequence shown here is derived from an EMBL/GenBank/DDBJ whole genome shotgun (WGS) entry which is preliminary data.</text>
</comment>
<dbReference type="SUPFAM" id="SSF56925">
    <property type="entry name" value="OMPA-like"/>
    <property type="match status" value="1"/>
</dbReference>
<name>A0ABS2UBM1_9LEPT</name>
<dbReference type="Proteomes" id="UP000724686">
    <property type="component" value="Unassembled WGS sequence"/>
</dbReference>
<sequence>MVHRFRILIWILFLFLIIIPKLIFGNSVLLKDGSVLKNVKTTLREDHVLVEDQFGKVEKIDLQLVEKILVSEIKKEETSTPKDFKKFYFSLIGAQWNSRVTESINLNRHYTFTDLITTTLYIDPYLEKKYSLKVQSVGLQGEYRINSNFGFSLALEHNSFLFPETAISPLVGIVTNSSLNTMPEYQTLAAISTTALILNLNSGGYKGDKQSGSKFTVSTLSLSPSIRYFFPISESISWFAQVGVGFGRSYESGIYSKQLTYGAALIGTGLQVEVRSYFFNLTFQYRTTDLNASVHSYRFNEPLVLVGIGIRM</sequence>
<evidence type="ECO:0000313" key="1">
    <source>
        <dbReference type="EMBL" id="MBM9577769.1"/>
    </source>
</evidence>
<protein>
    <recommendedName>
        <fullName evidence="3">Outer membrane protein beta-barrel domain-containing protein</fullName>
    </recommendedName>
</protein>
<evidence type="ECO:0008006" key="3">
    <source>
        <dbReference type="Google" id="ProtNLM"/>
    </source>
</evidence>
<gene>
    <name evidence="1" type="ORF">JWG45_11460</name>
</gene>